<organism evidence="15 16">
    <name type="scientific">Pedobacter zeae</name>
    <dbReference type="NCBI Taxonomy" id="1737356"/>
    <lineage>
        <taxon>Bacteria</taxon>
        <taxon>Pseudomonadati</taxon>
        <taxon>Bacteroidota</taxon>
        <taxon>Sphingobacteriia</taxon>
        <taxon>Sphingobacteriales</taxon>
        <taxon>Sphingobacteriaceae</taxon>
        <taxon>Pedobacter</taxon>
    </lineage>
</organism>
<dbReference type="Gene3D" id="3.40.47.10">
    <property type="match status" value="1"/>
</dbReference>
<dbReference type="Pfam" id="PF00109">
    <property type="entry name" value="ketoacyl-synt"/>
    <property type="match status" value="1"/>
</dbReference>
<evidence type="ECO:0000256" key="5">
    <source>
        <dbReference type="ARBA" id="ARBA00022516"/>
    </source>
</evidence>
<keyword evidence="8" id="KW-0443">Lipid metabolism</keyword>
<evidence type="ECO:0000313" key="16">
    <source>
        <dbReference type="Proteomes" id="UP000642938"/>
    </source>
</evidence>
<feature type="compositionally biased region" description="Basic and acidic residues" evidence="13">
    <location>
        <begin position="233"/>
        <end position="248"/>
    </location>
</feature>
<feature type="domain" description="Ketosynthase family 3 (KS3)" evidence="14">
    <location>
        <begin position="20"/>
        <end position="432"/>
    </location>
</feature>
<gene>
    <name evidence="15" type="primary">fabF</name>
    <name evidence="15" type="ORF">GCM10007422_22720</name>
</gene>
<feature type="region of interest" description="Disordered" evidence="13">
    <location>
        <begin position="229"/>
        <end position="248"/>
    </location>
</feature>
<sequence length="435" mass="46038">MIKLITLCGYLSFVTKKNKMKRVVVTGLGAITPLGNTVEQFWQQILAGKSGIGPITKFDPAKFKTQFAGEVKDFNPEEYLEKKEIKKYDLFTQYAIGSSDQAIKDAGLDFGNMSNDQLAEVGVIWATGNGGIGTFESQLEEFHAGDGTPRFNPYFIPKMIVDIAAGAISIRHKLRGPNYCTVSACASSNTAIINAFDTIRLGKANVMIAGGSEAALTKSSVGGFNAAQALSKNNEDPKGASKPFDKDRDGFVMSEGAGALVLEELEHALQRGAHIYAEIVGGGMAADAYHLTGTPPDGIGAALGMTKALNDAGITADKIDYINAHATSTGLGDLSELQGINTVFNGLPVVIGATKSMTGHLLGAAGAVESLISVLSIRDNVIPPTINTKNLDENIPEGLNIVLAEPIKKEINYVLNNTFGFGGHTASTIFKKYKA</sequence>
<keyword evidence="7" id="KW-0276">Fatty acid metabolism</keyword>
<evidence type="ECO:0000256" key="7">
    <source>
        <dbReference type="ARBA" id="ARBA00022832"/>
    </source>
</evidence>
<keyword evidence="9 11" id="KW-0275">Fatty acid biosynthesis</keyword>
<dbReference type="PROSITE" id="PS00606">
    <property type="entry name" value="KS3_1"/>
    <property type="match status" value="1"/>
</dbReference>
<accession>A0ABQ1XYD1</accession>
<dbReference type="Pfam" id="PF02801">
    <property type="entry name" value="Ketoacyl-synt_C"/>
    <property type="match status" value="1"/>
</dbReference>
<dbReference type="InterPro" id="IPR000794">
    <property type="entry name" value="Beta-ketoacyl_synthase"/>
</dbReference>
<evidence type="ECO:0000313" key="15">
    <source>
        <dbReference type="EMBL" id="GGH06165.1"/>
    </source>
</evidence>
<keyword evidence="6 11" id="KW-0808">Transferase</keyword>
<evidence type="ECO:0000256" key="6">
    <source>
        <dbReference type="ARBA" id="ARBA00022679"/>
    </source>
</evidence>
<dbReference type="InterPro" id="IPR017568">
    <property type="entry name" value="3-oxoacyl-ACP_synth-2"/>
</dbReference>
<keyword evidence="10 11" id="KW-0012">Acyltransferase</keyword>
<keyword evidence="5 11" id="KW-0444">Lipid biosynthesis</keyword>
<dbReference type="Proteomes" id="UP000642938">
    <property type="component" value="Unassembled WGS sequence"/>
</dbReference>
<dbReference type="SUPFAM" id="SSF53901">
    <property type="entry name" value="Thiolase-like"/>
    <property type="match status" value="2"/>
</dbReference>
<comment type="catalytic activity">
    <reaction evidence="11">
        <text>a fatty acyl-[ACP] + malonyl-[ACP] + H(+) = a 3-oxoacyl-[ACP] + holo-[ACP] + CO2</text>
        <dbReference type="Rhea" id="RHEA:22836"/>
        <dbReference type="Rhea" id="RHEA-COMP:9623"/>
        <dbReference type="Rhea" id="RHEA-COMP:9685"/>
        <dbReference type="Rhea" id="RHEA-COMP:9916"/>
        <dbReference type="Rhea" id="RHEA-COMP:14125"/>
        <dbReference type="ChEBI" id="CHEBI:15378"/>
        <dbReference type="ChEBI" id="CHEBI:16526"/>
        <dbReference type="ChEBI" id="CHEBI:64479"/>
        <dbReference type="ChEBI" id="CHEBI:78449"/>
        <dbReference type="ChEBI" id="CHEBI:78776"/>
        <dbReference type="ChEBI" id="CHEBI:138651"/>
    </reaction>
</comment>
<dbReference type="InterPro" id="IPR014030">
    <property type="entry name" value="Ketoacyl_synth_N"/>
</dbReference>
<reference evidence="16" key="1">
    <citation type="journal article" date="2019" name="Int. J. Syst. Evol. Microbiol.">
        <title>The Global Catalogue of Microorganisms (GCM) 10K type strain sequencing project: providing services to taxonomists for standard genome sequencing and annotation.</title>
        <authorList>
            <consortium name="The Broad Institute Genomics Platform"/>
            <consortium name="The Broad Institute Genome Sequencing Center for Infectious Disease"/>
            <person name="Wu L."/>
            <person name="Ma J."/>
        </authorList>
    </citation>
    <scope>NUCLEOTIDE SEQUENCE [LARGE SCALE GENOMIC DNA]</scope>
    <source>
        <strain evidence="16">CGMCC 1.15287</strain>
    </source>
</reference>
<evidence type="ECO:0000256" key="2">
    <source>
        <dbReference type="ARBA" id="ARBA00008467"/>
    </source>
</evidence>
<evidence type="ECO:0000256" key="3">
    <source>
        <dbReference type="ARBA" id="ARBA00012356"/>
    </source>
</evidence>
<evidence type="ECO:0000256" key="11">
    <source>
        <dbReference type="PIRNR" id="PIRNR000447"/>
    </source>
</evidence>
<dbReference type="InterPro" id="IPR014031">
    <property type="entry name" value="Ketoacyl_synth_C"/>
</dbReference>
<proteinExistence type="inferred from homology"/>
<protein>
    <recommendedName>
        <fullName evidence="4 11">3-oxoacyl-[acyl-carrier-protein] synthase 2</fullName>
        <ecNumber evidence="3 11">2.3.1.179</ecNumber>
    </recommendedName>
</protein>
<dbReference type="InterPro" id="IPR018201">
    <property type="entry name" value="Ketoacyl_synth_AS"/>
</dbReference>
<dbReference type="NCBIfam" id="NF005589">
    <property type="entry name" value="PRK07314.1"/>
    <property type="match status" value="1"/>
</dbReference>
<comment type="similarity">
    <text evidence="2 11 12">Belongs to the thiolase-like superfamily. Beta-ketoacyl-ACP synthases family.</text>
</comment>
<dbReference type="NCBIfam" id="TIGR03150">
    <property type="entry name" value="fabF"/>
    <property type="match status" value="1"/>
</dbReference>
<dbReference type="CDD" id="cd00834">
    <property type="entry name" value="KAS_I_II"/>
    <property type="match status" value="1"/>
</dbReference>
<dbReference type="SMART" id="SM00825">
    <property type="entry name" value="PKS_KS"/>
    <property type="match status" value="1"/>
</dbReference>
<name>A0ABQ1XYD1_9SPHI</name>
<dbReference type="PANTHER" id="PTHR11712">
    <property type="entry name" value="POLYKETIDE SYNTHASE-RELATED"/>
    <property type="match status" value="1"/>
</dbReference>
<evidence type="ECO:0000256" key="10">
    <source>
        <dbReference type="ARBA" id="ARBA00023315"/>
    </source>
</evidence>
<dbReference type="EC" id="2.3.1.179" evidence="3 11"/>
<evidence type="ECO:0000256" key="4">
    <source>
        <dbReference type="ARBA" id="ARBA00014657"/>
    </source>
</evidence>
<evidence type="ECO:0000259" key="14">
    <source>
        <dbReference type="PROSITE" id="PS52004"/>
    </source>
</evidence>
<comment type="catalytic activity">
    <reaction evidence="11">
        <text>(9Z)-hexadecenoyl-[ACP] + malonyl-[ACP] + H(+) = 3-oxo-(11Z)-octadecenoyl-[ACP] + holo-[ACP] + CO2</text>
        <dbReference type="Rhea" id="RHEA:55040"/>
        <dbReference type="Rhea" id="RHEA-COMP:9623"/>
        <dbReference type="Rhea" id="RHEA-COMP:9685"/>
        <dbReference type="Rhea" id="RHEA-COMP:10800"/>
        <dbReference type="Rhea" id="RHEA-COMP:14074"/>
        <dbReference type="ChEBI" id="CHEBI:15378"/>
        <dbReference type="ChEBI" id="CHEBI:16526"/>
        <dbReference type="ChEBI" id="CHEBI:64479"/>
        <dbReference type="ChEBI" id="CHEBI:78449"/>
        <dbReference type="ChEBI" id="CHEBI:83989"/>
        <dbReference type="ChEBI" id="CHEBI:138538"/>
        <dbReference type="EC" id="2.3.1.179"/>
    </reaction>
</comment>
<evidence type="ECO:0000256" key="9">
    <source>
        <dbReference type="ARBA" id="ARBA00023160"/>
    </source>
</evidence>
<comment type="function">
    <text evidence="11">Involved in the type II fatty acid elongation cycle. Catalyzes the elongation of a wide range of acyl-ACP by the addition of two carbons from malonyl-ACP to an acyl acceptor. Can efficiently catalyze the conversion of palmitoleoyl-ACP (cis-hexadec-9-enoyl-ACP) to cis-vaccenoyl-ACP (cis-octadec-11-enoyl-ACP), an essential step in the thermal regulation of fatty acid composition.</text>
</comment>
<evidence type="ECO:0000256" key="13">
    <source>
        <dbReference type="SAM" id="MobiDB-lite"/>
    </source>
</evidence>
<dbReference type="PIRSF" id="PIRSF000447">
    <property type="entry name" value="KAS_II"/>
    <property type="match status" value="1"/>
</dbReference>
<keyword evidence="16" id="KW-1185">Reference proteome</keyword>
<evidence type="ECO:0000256" key="1">
    <source>
        <dbReference type="ARBA" id="ARBA00005194"/>
    </source>
</evidence>
<dbReference type="PANTHER" id="PTHR11712:SF336">
    <property type="entry name" value="3-OXOACYL-[ACYL-CARRIER-PROTEIN] SYNTHASE, MITOCHONDRIAL"/>
    <property type="match status" value="1"/>
</dbReference>
<comment type="caution">
    <text evidence="15">The sequence shown here is derived from an EMBL/GenBank/DDBJ whole genome shotgun (WGS) entry which is preliminary data.</text>
</comment>
<dbReference type="PROSITE" id="PS52004">
    <property type="entry name" value="KS3_2"/>
    <property type="match status" value="1"/>
</dbReference>
<comment type="pathway">
    <text evidence="1 11">Lipid metabolism; fatty acid biosynthesis.</text>
</comment>
<dbReference type="InterPro" id="IPR020841">
    <property type="entry name" value="PKS_Beta-ketoAc_synthase_dom"/>
</dbReference>
<dbReference type="EMBL" id="BMHZ01000002">
    <property type="protein sequence ID" value="GGH06165.1"/>
    <property type="molecule type" value="Genomic_DNA"/>
</dbReference>
<evidence type="ECO:0000256" key="12">
    <source>
        <dbReference type="RuleBase" id="RU003694"/>
    </source>
</evidence>
<evidence type="ECO:0000256" key="8">
    <source>
        <dbReference type="ARBA" id="ARBA00023098"/>
    </source>
</evidence>
<dbReference type="InterPro" id="IPR016039">
    <property type="entry name" value="Thiolase-like"/>
</dbReference>